<dbReference type="Proteomes" id="UP001519460">
    <property type="component" value="Unassembled WGS sequence"/>
</dbReference>
<evidence type="ECO:0000313" key="2">
    <source>
        <dbReference type="Proteomes" id="UP001519460"/>
    </source>
</evidence>
<dbReference type="EMBL" id="JACVVK020000252">
    <property type="protein sequence ID" value="KAK7482028.1"/>
    <property type="molecule type" value="Genomic_DNA"/>
</dbReference>
<evidence type="ECO:0000313" key="1">
    <source>
        <dbReference type="EMBL" id="KAK7482028.1"/>
    </source>
</evidence>
<dbReference type="AlphaFoldDB" id="A0ABD0K4M6"/>
<organism evidence="1 2">
    <name type="scientific">Batillaria attramentaria</name>
    <dbReference type="NCBI Taxonomy" id="370345"/>
    <lineage>
        <taxon>Eukaryota</taxon>
        <taxon>Metazoa</taxon>
        <taxon>Spiralia</taxon>
        <taxon>Lophotrochozoa</taxon>
        <taxon>Mollusca</taxon>
        <taxon>Gastropoda</taxon>
        <taxon>Caenogastropoda</taxon>
        <taxon>Sorbeoconcha</taxon>
        <taxon>Cerithioidea</taxon>
        <taxon>Batillariidae</taxon>
        <taxon>Batillaria</taxon>
    </lineage>
</organism>
<feature type="non-terminal residue" evidence="1">
    <location>
        <position position="1"/>
    </location>
</feature>
<accession>A0ABD0K4M6</accession>
<sequence length="55" mass="5794">SSCSSGPVCWANMLSPKRAGETQSMLALSCVPGSINLLELHKLESFPTGATKSNR</sequence>
<protein>
    <submittedName>
        <fullName evidence="1">Uncharacterized protein</fullName>
    </submittedName>
</protein>
<gene>
    <name evidence="1" type="ORF">BaRGS_00026720</name>
</gene>
<comment type="caution">
    <text evidence="1">The sequence shown here is derived from an EMBL/GenBank/DDBJ whole genome shotgun (WGS) entry which is preliminary data.</text>
</comment>
<reference evidence="1 2" key="1">
    <citation type="journal article" date="2023" name="Sci. Data">
        <title>Genome assembly of the Korean intertidal mud-creeper Batillaria attramentaria.</title>
        <authorList>
            <person name="Patra A.K."/>
            <person name="Ho P.T."/>
            <person name="Jun S."/>
            <person name="Lee S.J."/>
            <person name="Kim Y."/>
            <person name="Won Y.J."/>
        </authorList>
    </citation>
    <scope>NUCLEOTIDE SEQUENCE [LARGE SCALE GENOMIC DNA]</scope>
    <source>
        <strain evidence="1">Wonlab-2016</strain>
    </source>
</reference>
<proteinExistence type="predicted"/>
<keyword evidence="2" id="KW-1185">Reference proteome</keyword>
<name>A0ABD0K4M6_9CAEN</name>